<accession>A0A386HTK6</accession>
<sequence length="68" mass="7989">MFEGFDCDESPKNGEYLRADIPKILNNEDIHTHYNLHGSANWDVEALVSFPQLRPYKLRVKTLPRTTW</sequence>
<dbReference type="Proteomes" id="UP000266118">
    <property type="component" value="Chromosome"/>
</dbReference>
<reference evidence="1 2" key="1">
    <citation type="submission" date="2018-09" db="EMBL/GenBank/DDBJ databases">
        <title>Arachidicoccus sp. nov., a bacterium isolated from soil.</title>
        <authorList>
            <person name="Weon H.-Y."/>
            <person name="Kwon S.-W."/>
            <person name="Lee S.A."/>
        </authorList>
    </citation>
    <scope>NUCLEOTIDE SEQUENCE [LARGE SCALE GENOMIC DNA]</scope>
    <source>
        <strain evidence="1 2">KIS59-12</strain>
    </source>
</reference>
<proteinExistence type="predicted"/>
<evidence type="ECO:0000313" key="2">
    <source>
        <dbReference type="Proteomes" id="UP000266118"/>
    </source>
</evidence>
<name>A0A386HTK6_9BACT</name>
<dbReference type="OrthoDB" id="9808492at2"/>
<organism evidence="1 2">
    <name type="scientific">Arachidicoccus soli</name>
    <dbReference type="NCBI Taxonomy" id="2341117"/>
    <lineage>
        <taxon>Bacteria</taxon>
        <taxon>Pseudomonadati</taxon>
        <taxon>Bacteroidota</taxon>
        <taxon>Chitinophagia</taxon>
        <taxon>Chitinophagales</taxon>
        <taxon>Chitinophagaceae</taxon>
        <taxon>Arachidicoccus</taxon>
    </lineage>
</organism>
<dbReference type="KEGG" id="ark:D6B99_16165"/>
<evidence type="ECO:0000313" key="1">
    <source>
        <dbReference type="EMBL" id="AYD49012.1"/>
    </source>
</evidence>
<keyword evidence="2" id="KW-1185">Reference proteome</keyword>
<dbReference type="EMBL" id="CP032489">
    <property type="protein sequence ID" value="AYD49012.1"/>
    <property type="molecule type" value="Genomic_DNA"/>
</dbReference>
<protein>
    <submittedName>
        <fullName evidence="1">Uncharacterized protein</fullName>
    </submittedName>
</protein>
<dbReference type="AlphaFoldDB" id="A0A386HTK6"/>
<gene>
    <name evidence="1" type="ORF">D6B99_16165</name>
</gene>